<dbReference type="Pfam" id="PF13456">
    <property type="entry name" value="RVT_3"/>
    <property type="match status" value="1"/>
</dbReference>
<feature type="region of interest" description="Disordered" evidence="1">
    <location>
        <begin position="1"/>
        <end position="55"/>
    </location>
</feature>
<accession>A0ABR0QDM4</accession>
<dbReference type="EMBL" id="JARKNE010000004">
    <property type="protein sequence ID" value="KAK5836948.1"/>
    <property type="molecule type" value="Genomic_DNA"/>
</dbReference>
<evidence type="ECO:0000256" key="1">
    <source>
        <dbReference type="SAM" id="MobiDB-lite"/>
    </source>
</evidence>
<evidence type="ECO:0000313" key="3">
    <source>
        <dbReference type="EMBL" id="KAK5836948.1"/>
    </source>
</evidence>
<reference evidence="3 4" key="1">
    <citation type="submission" date="2023-03" db="EMBL/GenBank/DDBJ databases">
        <title>WGS of Gossypium arboreum.</title>
        <authorList>
            <person name="Yu D."/>
        </authorList>
    </citation>
    <scope>NUCLEOTIDE SEQUENCE [LARGE SCALE GENOMIC DNA]</scope>
    <source>
        <tissue evidence="3">Leaf</tissue>
    </source>
</reference>
<feature type="compositionally biased region" description="Basic and acidic residues" evidence="1">
    <location>
        <begin position="1"/>
        <end position="13"/>
    </location>
</feature>
<dbReference type="Proteomes" id="UP001358586">
    <property type="component" value="Chromosome 4"/>
</dbReference>
<feature type="compositionally biased region" description="Basic and acidic residues" evidence="1">
    <location>
        <begin position="30"/>
        <end position="42"/>
    </location>
</feature>
<evidence type="ECO:0000313" key="4">
    <source>
        <dbReference type="Proteomes" id="UP001358586"/>
    </source>
</evidence>
<keyword evidence="4" id="KW-1185">Reference proteome</keyword>
<protein>
    <recommendedName>
        <fullName evidence="2">RNase H type-1 domain-containing protein</fullName>
    </recommendedName>
</protein>
<evidence type="ECO:0000259" key="2">
    <source>
        <dbReference type="Pfam" id="PF13456"/>
    </source>
</evidence>
<proteinExistence type="predicted"/>
<dbReference type="InterPro" id="IPR002156">
    <property type="entry name" value="RNaseH_domain"/>
</dbReference>
<gene>
    <name evidence="3" type="ORF">PVK06_012754</name>
</gene>
<feature type="domain" description="RNase H type-1" evidence="2">
    <location>
        <begin position="151"/>
        <end position="188"/>
    </location>
</feature>
<sequence length="190" mass="22056">MKKEGKHDDKEVVKEDEEKEENKKKKKHKEKDVDGEKDEEKDKKKKKEKEKERSSCVADYMDSSEGWAWSLFGSYIDHQMTLKIASMNPPPTIGANLNICLWRETPLDALRDCVGARDVWNQIVLNKLQLRVFIEMINVSGYWSSYSIDVATILLYEPWAIFDELTLAWDHGFKQIILESDSGEVVEVTN</sequence>
<organism evidence="3 4">
    <name type="scientific">Gossypium arboreum</name>
    <name type="common">Tree cotton</name>
    <name type="synonym">Gossypium nanking</name>
    <dbReference type="NCBI Taxonomy" id="29729"/>
    <lineage>
        <taxon>Eukaryota</taxon>
        <taxon>Viridiplantae</taxon>
        <taxon>Streptophyta</taxon>
        <taxon>Embryophyta</taxon>
        <taxon>Tracheophyta</taxon>
        <taxon>Spermatophyta</taxon>
        <taxon>Magnoliopsida</taxon>
        <taxon>eudicotyledons</taxon>
        <taxon>Gunneridae</taxon>
        <taxon>Pentapetalae</taxon>
        <taxon>rosids</taxon>
        <taxon>malvids</taxon>
        <taxon>Malvales</taxon>
        <taxon>Malvaceae</taxon>
        <taxon>Malvoideae</taxon>
        <taxon>Gossypium</taxon>
    </lineage>
</organism>
<name>A0ABR0QDM4_GOSAR</name>
<comment type="caution">
    <text evidence="3">The sequence shown here is derived from an EMBL/GenBank/DDBJ whole genome shotgun (WGS) entry which is preliminary data.</text>
</comment>